<evidence type="ECO:0000313" key="7">
    <source>
        <dbReference type="EMBL" id="EGR33411.1"/>
    </source>
</evidence>
<dbReference type="GO" id="GO:0004674">
    <property type="term" value="F:protein serine/threonine kinase activity"/>
    <property type="evidence" value="ECO:0007669"/>
    <property type="project" value="UniProtKB-KW"/>
</dbReference>
<dbReference type="eggNOG" id="KOG0198">
    <property type="taxonomic scope" value="Eukaryota"/>
</dbReference>
<keyword evidence="1" id="KW-0723">Serine/threonine-protein kinase</keyword>
<evidence type="ECO:0000259" key="6">
    <source>
        <dbReference type="PROSITE" id="PS50011"/>
    </source>
</evidence>
<keyword evidence="2 7" id="KW-0808">Transferase</keyword>
<dbReference type="SUPFAM" id="SSF56112">
    <property type="entry name" value="Protein kinase-like (PK-like)"/>
    <property type="match status" value="1"/>
</dbReference>
<feature type="domain" description="Protein kinase" evidence="6">
    <location>
        <begin position="1"/>
        <end position="217"/>
    </location>
</feature>
<keyword evidence="4 7" id="KW-0418">Kinase</keyword>
<dbReference type="InterPro" id="IPR011009">
    <property type="entry name" value="Kinase-like_dom_sf"/>
</dbReference>
<keyword evidence="3" id="KW-0547">Nucleotide-binding</keyword>
<dbReference type="Proteomes" id="UP000008983">
    <property type="component" value="Unassembled WGS sequence"/>
</dbReference>
<dbReference type="InterPro" id="IPR008271">
    <property type="entry name" value="Ser/Thr_kinase_AS"/>
</dbReference>
<evidence type="ECO:0000256" key="4">
    <source>
        <dbReference type="ARBA" id="ARBA00022777"/>
    </source>
</evidence>
<dbReference type="PROSITE" id="PS50011">
    <property type="entry name" value="PROTEIN_KINASE_DOM"/>
    <property type="match status" value="1"/>
</dbReference>
<dbReference type="GO" id="GO:0004714">
    <property type="term" value="F:transmembrane receptor protein tyrosine kinase activity"/>
    <property type="evidence" value="ECO:0007669"/>
    <property type="project" value="UniProtKB-EC"/>
</dbReference>
<sequence length="217" mass="24625">MEKNGYTSQNIPYLSNYDDEDIQDFNKDETLQYSEKSSLEDQSQTFNNDEHNNIQESKHVQKFKWKIGDFIGAGSFGQVFRAMNCNTGEIFAGINYLHSKKVIHKDIKGANILVGTDGVVKLSDFGCAKQLELTLNSNQDAMQKTLKGSVPWMSPEIVKQSKYNTKSDIWSFGCTILEMASAKPPWYNYQFDNPIAAIMKIGLSDEIPEIPIFQQLQ</sequence>
<keyword evidence="8" id="KW-1185">Reference proteome</keyword>
<evidence type="ECO:0000256" key="3">
    <source>
        <dbReference type="ARBA" id="ARBA00022741"/>
    </source>
</evidence>
<name>G0QMZ6_ICHMU</name>
<dbReference type="EMBL" id="GL983456">
    <property type="protein sequence ID" value="EGR33411.1"/>
    <property type="molecule type" value="Genomic_DNA"/>
</dbReference>
<evidence type="ECO:0000256" key="5">
    <source>
        <dbReference type="ARBA" id="ARBA00022840"/>
    </source>
</evidence>
<dbReference type="AlphaFoldDB" id="G0QMZ6"/>
<dbReference type="SMART" id="SM00220">
    <property type="entry name" value="S_TKc"/>
    <property type="match status" value="1"/>
</dbReference>
<dbReference type="PANTHER" id="PTHR11584:SF369">
    <property type="entry name" value="MITOGEN-ACTIVATED PROTEIN KINASE KINASE KINASE 19-RELATED"/>
    <property type="match status" value="1"/>
</dbReference>
<dbReference type="Gene3D" id="1.10.510.10">
    <property type="entry name" value="Transferase(Phosphotransferase) domain 1"/>
    <property type="match status" value="2"/>
</dbReference>
<dbReference type="PROSITE" id="PS00108">
    <property type="entry name" value="PROTEIN_KINASE_ST"/>
    <property type="match status" value="1"/>
</dbReference>
<protein>
    <submittedName>
        <fullName evidence="7">Protein kinase family protein, putative</fullName>
        <ecNumber evidence="7">2.7.10.1</ecNumber>
    </submittedName>
</protein>
<dbReference type="GO" id="GO:0005524">
    <property type="term" value="F:ATP binding"/>
    <property type="evidence" value="ECO:0007669"/>
    <property type="project" value="UniProtKB-KW"/>
</dbReference>
<dbReference type="RefSeq" id="XP_004037397.1">
    <property type="nucleotide sequence ID" value="XM_004037349.1"/>
</dbReference>
<reference evidence="7 8" key="1">
    <citation type="submission" date="2011-07" db="EMBL/GenBank/DDBJ databases">
        <authorList>
            <person name="Coyne R."/>
            <person name="Brami D."/>
            <person name="Johnson J."/>
            <person name="Hostetler J."/>
            <person name="Hannick L."/>
            <person name="Clark T."/>
            <person name="Cassidy-Hanley D."/>
            <person name="Inman J."/>
        </authorList>
    </citation>
    <scope>NUCLEOTIDE SEQUENCE [LARGE SCALE GENOMIC DNA]</scope>
    <source>
        <strain evidence="7 8">G5</strain>
    </source>
</reference>
<organism evidence="7 8">
    <name type="scientific">Ichthyophthirius multifiliis</name>
    <name type="common">White spot disease agent</name>
    <name type="synonym">Ich</name>
    <dbReference type="NCBI Taxonomy" id="5932"/>
    <lineage>
        <taxon>Eukaryota</taxon>
        <taxon>Sar</taxon>
        <taxon>Alveolata</taxon>
        <taxon>Ciliophora</taxon>
        <taxon>Intramacronucleata</taxon>
        <taxon>Oligohymenophorea</taxon>
        <taxon>Hymenostomatida</taxon>
        <taxon>Ophryoglenina</taxon>
        <taxon>Ichthyophthirius</taxon>
    </lineage>
</organism>
<dbReference type="Pfam" id="PF00069">
    <property type="entry name" value="Pkinase"/>
    <property type="match status" value="1"/>
</dbReference>
<evidence type="ECO:0000256" key="1">
    <source>
        <dbReference type="ARBA" id="ARBA00022527"/>
    </source>
</evidence>
<evidence type="ECO:0000256" key="2">
    <source>
        <dbReference type="ARBA" id="ARBA00022679"/>
    </source>
</evidence>
<keyword evidence="5" id="KW-0067">ATP-binding</keyword>
<gene>
    <name evidence="7" type="ORF">IMG5_054020</name>
</gene>
<dbReference type="InterPro" id="IPR000719">
    <property type="entry name" value="Prot_kinase_dom"/>
</dbReference>
<dbReference type="GeneID" id="14909584"/>
<dbReference type="OrthoDB" id="2914378at2759"/>
<dbReference type="EC" id="2.7.10.1" evidence="7"/>
<accession>G0QMZ6</accession>
<proteinExistence type="predicted"/>
<dbReference type="InParanoid" id="G0QMZ6"/>
<evidence type="ECO:0000313" key="8">
    <source>
        <dbReference type="Proteomes" id="UP000008983"/>
    </source>
</evidence>
<dbReference type="PANTHER" id="PTHR11584">
    <property type="entry name" value="SERINE/THREONINE PROTEIN KINASE"/>
    <property type="match status" value="1"/>
</dbReference>
<dbReference type="STRING" id="857967.G0QMZ6"/>